<gene>
    <name evidence="1" type="ORF">P9875_19095</name>
</gene>
<dbReference type="Proteomes" id="UP001219584">
    <property type="component" value="Chromosome"/>
</dbReference>
<accession>A0ABY8HYW7</accession>
<name>A0ABY8HYW7_9BURK</name>
<reference evidence="1 2" key="1">
    <citation type="submission" date="2023-04" db="EMBL/GenBank/DDBJ databases">
        <title>Nanopore sequencing of Janthinobacterium from water.</title>
        <authorList>
            <person name="Ciuchcinski K."/>
            <person name="Rokowska A."/>
            <person name="Dziewit L."/>
        </authorList>
    </citation>
    <scope>NUCLEOTIDE SEQUENCE [LARGE SCALE GENOMIC DNA]</scope>
    <source>
        <strain evidence="1 2">DEMB2</strain>
    </source>
</reference>
<sequence length="253" mass="27805">MSLFFNTDAGHRLIDNVNLVPEFIGKVTLNPTPIISNDGAENSYLAYRYSGVLPPTNGRPYMVFWTLPVSMADMWWWPQDQFGFPGSGLIYTGIDAFFAASTPAPAVLPEAYVFSLAEIEISNAPIAVRLWNTAGKLLFDSGKVHLAIQQIAAGINVSSIESSLALPSLPGKPAFLVPSIMRNREYYSSRASSARFTEWLACYRRTGGNVKVKMVETSNFDIPPSNTHGYFEDQTYGNTSGLVLPVIDASLYE</sequence>
<keyword evidence="2" id="KW-1185">Reference proteome</keyword>
<organism evidence="1 2">
    <name type="scientific">Janthinobacterium rivuli</name>
    <dbReference type="NCBI Taxonomy" id="2751478"/>
    <lineage>
        <taxon>Bacteria</taxon>
        <taxon>Pseudomonadati</taxon>
        <taxon>Pseudomonadota</taxon>
        <taxon>Betaproteobacteria</taxon>
        <taxon>Burkholderiales</taxon>
        <taxon>Oxalobacteraceae</taxon>
        <taxon>Janthinobacterium</taxon>
    </lineage>
</organism>
<evidence type="ECO:0000313" key="2">
    <source>
        <dbReference type="Proteomes" id="UP001219584"/>
    </source>
</evidence>
<dbReference type="EMBL" id="CP121464">
    <property type="protein sequence ID" value="WFR77824.1"/>
    <property type="molecule type" value="Genomic_DNA"/>
</dbReference>
<dbReference type="RefSeq" id="WP_278316297.1">
    <property type="nucleotide sequence ID" value="NZ_CP121464.1"/>
</dbReference>
<evidence type="ECO:0000313" key="1">
    <source>
        <dbReference type="EMBL" id="WFR77824.1"/>
    </source>
</evidence>
<protein>
    <submittedName>
        <fullName evidence="1">Uncharacterized protein</fullName>
    </submittedName>
</protein>
<proteinExistence type="predicted"/>